<evidence type="ECO:0000313" key="14">
    <source>
        <dbReference type="Proteomes" id="UP000244240"/>
    </source>
</evidence>
<dbReference type="PANTHER" id="PTHR39453:SF1">
    <property type="entry name" value="PHOSPHATE PROPANOYLTRANSFERASE"/>
    <property type="match status" value="1"/>
</dbReference>
<keyword evidence="5" id="KW-0808">Transferase</keyword>
<evidence type="ECO:0000256" key="1">
    <source>
        <dbReference type="ARBA" id="ARBA00001947"/>
    </source>
</evidence>
<evidence type="ECO:0000256" key="6">
    <source>
        <dbReference type="ARBA" id="ARBA00022723"/>
    </source>
</evidence>
<evidence type="ECO:0000256" key="8">
    <source>
        <dbReference type="ARBA" id="ARBA00023315"/>
    </source>
</evidence>
<dbReference type="Proteomes" id="UP000244240">
    <property type="component" value="Unassembled WGS sequence"/>
</dbReference>
<evidence type="ECO:0000256" key="9">
    <source>
        <dbReference type="ARBA" id="ARBA00030044"/>
    </source>
</evidence>
<proteinExistence type="inferred from homology"/>
<evidence type="ECO:0000256" key="4">
    <source>
        <dbReference type="ARBA" id="ARBA00020837"/>
    </source>
</evidence>
<comment type="similarity">
    <text evidence="2">Belongs to the PduL family.</text>
</comment>
<name>A0A2T6C8K2_9BACL</name>
<comment type="cofactor">
    <cofactor evidence="1">
        <name>Zn(2+)</name>
        <dbReference type="ChEBI" id="CHEBI:29105"/>
    </cofactor>
</comment>
<dbReference type="EC" id="2.3.1.222" evidence="3"/>
<keyword evidence="6" id="KW-0479">Metal-binding</keyword>
<organism evidence="13 14">
    <name type="scientific">Melghirimyces profundicolus</name>
    <dbReference type="NCBI Taxonomy" id="1242148"/>
    <lineage>
        <taxon>Bacteria</taxon>
        <taxon>Bacillati</taxon>
        <taxon>Bacillota</taxon>
        <taxon>Bacilli</taxon>
        <taxon>Bacillales</taxon>
        <taxon>Thermoactinomycetaceae</taxon>
        <taxon>Melghirimyces</taxon>
    </lineage>
</organism>
<evidence type="ECO:0000256" key="2">
    <source>
        <dbReference type="ARBA" id="ARBA00007342"/>
    </source>
</evidence>
<evidence type="ECO:0000256" key="12">
    <source>
        <dbReference type="ARBA" id="ARBA00047589"/>
    </source>
</evidence>
<comment type="caution">
    <text evidence="13">The sequence shown here is derived from an EMBL/GenBank/DDBJ whole genome shotgun (WGS) entry which is preliminary data.</text>
</comment>
<dbReference type="GO" id="GO:0046872">
    <property type="term" value="F:metal ion binding"/>
    <property type="evidence" value="ECO:0007669"/>
    <property type="project" value="UniProtKB-KW"/>
</dbReference>
<dbReference type="NCBIfam" id="NF011652">
    <property type="entry name" value="PRK15070.1"/>
    <property type="match status" value="1"/>
</dbReference>
<dbReference type="PANTHER" id="PTHR39453">
    <property type="entry name" value="PHOSPHATE PROPANOYLTRANSFERASE"/>
    <property type="match status" value="1"/>
</dbReference>
<evidence type="ECO:0000256" key="11">
    <source>
        <dbReference type="ARBA" id="ARBA00033077"/>
    </source>
</evidence>
<sequence>MKRIALTAQRQDEHMVAERREGAKMHATEINKIVEQVIRQLKQKAHPFRTIPIGVSARHVHLSPDHVEKLFGKGYRLTRRKALSQPGQYAAEETVMVAGGKSVLEKVRILGPPRGRTQVEVSLTDAVKLGSNPPLRESGDLKGAAPVTLIGPKGSVHVEEGMIIAKRHIHMTPKDALEFGVQNGEYVGVETGGDRYVTFDRVLIRVSDQYRLEMHIDTDEANAAMLKTGETVRLVKKSGVEPWPIGS</sequence>
<evidence type="ECO:0000256" key="3">
    <source>
        <dbReference type="ARBA" id="ARBA00012206"/>
    </source>
</evidence>
<keyword evidence="7" id="KW-0862">Zinc</keyword>
<keyword evidence="14" id="KW-1185">Reference proteome</keyword>
<dbReference type="GO" id="GO:0016747">
    <property type="term" value="F:acyltransferase activity, transferring groups other than amino-acyl groups"/>
    <property type="evidence" value="ECO:0007669"/>
    <property type="project" value="InterPro"/>
</dbReference>
<gene>
    <name evidence="13" type="ORF">C8P63_102136</name>
</gene>
<comment type="catalytic activity">
    <reaction evidence="12">
        <text>propanoyl-CoA + phosphate = propanoyl phosphate + CoA</text>
        <dbReference type="Rhea" id="RHEA:28046"/>
        <dbReference type="ChEBI" id="CHEBI:43474"/>
        <dbReference type="ChEBI" id="CHEBI:57287"/>
        <dbReference type="ChEBI" id="CHEBI:57392"/>
        <dbReference type="ChEBI" id="CHEBI:58933"/>
        <dbReference type="EC" id="2.3.1.222"/>
    </reaction>
</comment>
<dbReference type="AlphaFoldDB" id="A0A2T6C8K2"/>
<evidence type="ECO:0000313" key="13">
    <source>
        <dbReference type="EMBL" id="PTX64642.1"/>
    </source>
</evidence>
<dbReference type="Pfam" id="PF06130">
    <property type="entry name" value="PTAC"/>
    <property type="match status" value="1"/>
</dbReference>
<accession>A0A2T6C8K2</accession>
<keyword evidence="8" id="KW-0012">Acyltransferase</keyword>
<protein>
    <recommendedName>
        <fullName evidence="4">Phosphate propanoyltransferase</fullName>
        <ecNumber evidence="3">2.3.1.222</ecNumber>
    </recommendedName>
    <alternativeName>
        <fullName evidence="10">Phosphate acyltransferase PduL</fullName>
    </alternativeName>
    <alternativeName>
        <fullName evidence="9">Phosphotransacylase PduL</fullName>
    </alternativeName>
    <alternativeName>
        <fullName evidence="11">Propanediol utilization protein PduL</fullName>
    </alternativeName>
</protein>
<dbReference type="PIRSF" id="PIRSF010130">
    <property type="entry name" value="PduL"/>
    <property type="match status" value="1"/>
</dbReference>
<evidence type="ECO:0000256" key="5">
    <source>
        <dbReference type="ARBA" id="ARBA00022679"/>
    </source>
</evidence>
<evidence type="ECO:0000256" key="10">
    <source>
        <dbReference type="ARBA" id="ARBA00030939"/>
    </source>
</evidence>
<evidence type="ECO:0000256" key="7">
    <source>
        <dbReference type="ARBA" id="ARBA00022833"/>
    </source>
</evidence>
<dbReference type="EMBL" id="QBKR01000002">
    <property type="protein sequence ID" value="PTX64642.1"/>
    <property type="molecule type" value="Genomic_DNA"/>
</dbReference>
<dbReference type="InterPro" id="IPR008300">
    <property type="entry name" value="PTAC"/>
</dbReference>
<reference evidence="13 14" key="1">
    <citation type="submission" date="2018-04" db="EMBL/GenBank/DDBJ databases">
        <title>Genomic Encyclopedia of Archaeal and Bacterial Type Strains, Phase II (KMG-II): from individual species to whole genera.</title>
        <authorList>
            <person name="Goeker M."/>
        </authorList>
    </citation>
    <scope>NUCLEOTIDE SEQUENCE [LARGE SCALE GENOMIC DNA]</scope>
    <source>
        <strain evidence="13 14">DSM 45787</strain>
    </source>
</reference>